<dbReference type="OrthoDB" id="343932at2759"/>
<evidence type="ECO:0000256" key="2">
    <source>
        <dbReference type="SAM" id="SignalP"/>
    </source>
</evidence>
<gene>
    <name evidence="3" type="ORF">cubi_00813</name>
</gene>
<feature type="signal peptide" evidence="2">
    <location>
        <begin position="1"/>
        <end position="23"/>
    </location>
</feature>
<keyword evidence="2" id="KW-0732">Signal</keyword>
<protein>
    <submittedName>
        <fullName evidence="3">Uncharacterized protein</fullName>
    </submittedName>
</protein>
<evidence type="ECO:0000256" key="1">
    <source>
        <dbReference type="SAM" id="MobiDB-lite"/>
    </source>
</evidence>
<feature type="chain" id="PRO_5012046109" evidence="2">
    <location>
        <begin position="24"/>
        <end position="377"/>
    </location>
</feature>
<feature type="compositionally biased region" description="Low complexity" evidence="1">
    <location>
        <begin position="41"/>
        <end position="50"/>
    </location>
</feature>
<keyword evidence="4" id="KW-1185">Reference proteome</keyword>
<organism evidence="3 4">
    <name type="scientific">Cryptosporidium ubiquitum</name>
    <dbReference type="NCBI Taxonomy" id="857276"/>
    <lineage>
        <taxon>Eukaryota</taxon>
        <taxon>Sar</taxon>
        <taxon>Alveolata</taxon>
        <taxon>Apicomplexa</taxon>
        <taxon>Conoidasida</taxon>
        <taxon>Coccidia</taxon>
        <taxon>Eucoccidiorida</taxon>
        <taxon>Eimeriorina</taxon>
        <taxon>Cryptosporidiidae</taxon>
        <taxon>Cryptosporidium</taxon>
    </lineage>
</organism>
<evidence type="ECO:0000313" key="4">
    <source>
        <dbReference type="Proteomes" id="UP000186176"/>
    </source>
</evidence>
<evidence type="ECO:0000313" key="3">
    <source>
        <dbReference type="EMBL" id="OII70885.1"/>
    </source>
</evidence>
<dbReference type="GeneID" id="39977605"/>
<feature type="region of interest" description="Disordered" evidence="1">
    <location>
        <begin position="31"/>
        <end position="62"/>
    </location>
</feature>
<dbReference type="Proteomes" id="UP000186176">
    <property type="component" value="Unassembled WGS sequence"/>
</dbReference>
<dbReference type="VEuPathDB" id="CryptoDB:cubi_00813"/>
<reference evidence="3 4" key="1">
    <citation type="submission" date="2016-10" db="EMBL/GenBank/DDBJ databases">
        <title>Reductive evolution of mitochondrial metabolism and differential evolution of invasion-related proteins in Cryptosporidium.</title>
        <authorList>
            <person name="Liu S."/>
            <person name="Roellig D.M."/>
            <person name="Guo Y."/>
            <person name="Li N."/>
            <person name="Frace M.A."/>
            <person name="Tang K."/>
            <person name="Zhang L."/>
            <person name="Feng Y."/>
            <person name="Xiao L."/>
        </authorList>
    </citation>
    <scope>NUCLEOTIDE SEQUENCE [LARGE SCALE GENOMIC DNA]</scope>
    <source>
        <strain evidence="3">39726</strain>
    </source>
</reference>
<dbReference type="EMBL" id="LRBP01000037">
    <property type="protein sequence ID" value="OII70885.1"/>
    <property type="molecule type" value="Genomic_DNA"/>
</dbReference>
<comment type="caution">
    <text evidence="3">The sequence shown here is derived from an EMBL/GenBank/DDBJ whole genome shotgun (WGS) entry which is preliminary data.</text>
</comment>
<accession>A0A1J4MDE0</accession>
<dbReference type="AlphaFoldDB" id="A0A1J4MDE0"/>
<dbReference type="RefSeq" id="XP_028872992.1">
    <property type="nucleotide sequence ID" value="XM_029017826.1"/>
</dbReference>
<name>A0A1J4MDE0_9CRYT</name>
<sequence>MRLKTKIFFVFFALIFTNKICNSSQIKETESIPNDHSKVQSSSTTESELVSSDEDSNSTDDQSILRNSSIYKDQSLYSNSQIVEYDDSTGYLGLVTVITNKKQTCRIISGNFYRRNEFKNTLYLFFDTTNKSFLGLFVPKPIDFTLRGKLGLVTLTYKDEVFLLNKLLLIKSNGELSNTNSPWNLIIEVNSDYNKLQILPYEFKNRNFINLPPDNWDANDDSLYPNNIKSIKPLSILAKNMDRIKELKIPHFSVGTSPTALFLKLNTGEYMSIIVANNTVFFVDIDDCSIHSKDSHYYNVCGGYSVYSNRWFFTNRPWKSRIIIQTNFEELLEITKSKLQALEDVEQVSVPLRRTENISKHNSINPKKCRKFSCCRN</sequence>
<proteinExistence type="predicted"/>